<dbReference type="RefSeq" id="WP_248736937.1">
    <property type="nucleotide sequence ID" value="NZ_CALBWS010000031.1"/>
</dbReference>
<gene>
    <name evidence="1" type="ORF">BACCIP111895_03884</name>
</gene>
<reference evidence="1" key="1">
    <citation type="submission" date="2022-04" db="EMBL/GenBank/DDBJ databases">
        <authorList>
            <person name="Criscuolo A."/>
        </authorList>
    </citation>
    <scope>NUCLEOTIDE SEQUENCE</scope>
    <source>
        <strain evidence="1">CIP111895</strain>
    </source>
</reference>
<comment type="caution">
    <text evidence="1">The sequence shown here is derived from an EMBL/GenBank/DDBJ whole genome shotgun (WGS) entry which is preliminary data.</text>
</comment>
<protein>
    <submittedName>
        <fullName evidence="1">Uncharacterized protein</fullName>
    </submittedName>
</protein>
<name>A0ABM9EVI1_9BACI</name>
<accession>A0ABM9EVI1</accession>
<sequence>MGEKKKKSKQRQKEDFGTAEFYCAKCDYKFEIDWETIWGIQEITHEYVGYHLNDTFISCEKCDDLIDVDETVRGKQPLETPSQFISDYELPF</sequence>
<dbReference type="EMBL" id="CALBWS010000031">
    <property type="protein sequence ID" value="CAH2716696.1"/>
    <property type="molecule type" value="Genomic_DNA"/>
</dbReference>
<evidence type="ECO:0000313" key="1">
    <source>
        <dbReference type="EMBL" id="CAH2716696.1"/>
    </source>
</evidence>
<keyword evidence="2" id="KW-1185">Reference proteome</keyword>
<evidence type="ECO:0000313" key="2">
    <source>
        <dbReference type="Proteomes" id="UP000838308"/>
    </source>
</evidence>
<organism evidence="1 2">
    <name type="scientific">Neobacillus rhizosphaerae</name>
    <dbReference type="NCBI Taxonomy" id="2880965"/>
    <lineage>
        <taxon>Bacteria</taxon>
        <taxon>Bacillati</taxon>
        <taxon>Bacillota</taxon>
        <taxon>Bacilli</taxon>
        <taxon>Bacillales</taxon>
        <taxon>Bacillaceae</taxon>
        <taxon>Neobacillus</taxon>
    </lineage>
</organism>
<dbReference type="Proteomes" id="UP000838308">
    <property type="component" value="Unassembled WGS sequence"/>
</dbReference>
<proteinExistence type="predicted"/>